<dbReference type="Gene3D" id="3.40.50.1820">
    <property type="entry name" value="alpha/beta hydrolase"/>
    <property type="match status" value="1"/>
</dbReference>
<evidence type="ECO:0000313" key="3">
    <source>
        <dbReference type="Proteomes" id="UP001362999"/>
    </source>
</evidence>
<feature type="domain" description="Dienelactone hydrolase" evidence="1">
    <location>
        <begin position="27"/>
        <end position="203"/>
    </location>
</feature>
<dbReference type="AlphaFoldDB" id="A0AAW0DCC9"/>
<dbReference type="PANTHER" id="PTHR17630:SF44">
    <property type="entry name" value="PROTEIN AIM2"/>
    <property type="match status" value="1"/>
</dbReference>
<keyword evidence="2" id="KW-0378">Hydrolase</keyword>
<keyword evidence="3" id="KW-1185">Reference proteome</keyword>
<dbReference type="GO" id="GO:0016787">
    <property type="term" value="F:hydrolase activity"/>
    <property type="evidence" value="ECO:0007669"/>
    <property type="project" value="UniProtKB-KW"/>
</dbReference>
<dbReference type="InterPro" id="IPR002925">
    <property type="entry name" value="Dienelactn_hydro"/>
</dbReference>
<name>A0AAW0DCC9_9AGAR</name>
<reference evidence="2 3" key="1">
    <citation type="journal article" date="2024" name="J Genomics">
        <title>Draft genome sequencing and assembly of Favolaschia claudopus CIRM-BRFM 2984 isolated from oak limbs.</title>
        <authorList>
            <person name="Navarro D."/>
            <person name="Drula E."/>
            <person name="Chaduli D."/>
            <person name="Cazenave R."/>
            <person name="Ahrendt S."/>
            <person name="Wang J."/>
            <person name="Lipzen A."/>
            <person name="Daum C."/>
            <person name="Barry K."/>
            <person name="Grigoriev I.V."/>
            <person name="Favel A."/>
            <person name="Rosso M.N."/>
            <person name="Martin F."/>
        </authorList>
    </citation>
    <scope>NUCLEOTIDE SEQUENCE [LARGE SCALE GENOMIC DNA]</scope>
    <source>
        <strain evidence="2 3">CIRM-BRFM 2984</strain>
    </source>
</reference>
<gene>
    <name evidence="2" type="ORF">R3P38DRAFT_1743064</name>
</gene>
<dbReference type="PANTHER" id="PTHR17630">
    <property type="entry name" value="DIENELACTONE HYDROLASE"/>
    <property type="match status" value="1"/>
</dbReference>
<dbReference type="Proteomes" id="UP001362999">
    <property type="component" value="Unassembled WGS sequence"/>
</dbReference>
<accession>A0AAW0DCC9</accession>
<dbReference type="EMBL" id="JAWWNJ010000008">
    <property type="protein sequence ID" value="KAK7050316.1"/>
    <property type="molecule type" value="Genomic_DNA"/>
</dbReference>
<dbReference type="InterPro" id="IPR029058">
    <property type="entry name" value="AB_hydrolase_fold"/>
</dbReference>
<evidence type="ECO:0000259" key="1">
    <source>
        <dbReference type="Pfam" id="PF01738"/>
    </source>
</evidence>
<evidence type="ECO:0000313" key="2">
    <source>
        <dbReference type="EMBL" id="KAK7050316.1"/>
    </source>
</evidence>
<protein>
    <submittedName>
        <fullName evidence="2">Dienelactone hydrolase endo-1,3,1,4-beta-D-glucanase</fullName>
    </submittedName>
</protein>
<comment type="caution">
    <text evidence="2">The sequence shown here is derived from an EMBL/GenBank/DDBJ whole genome shotgun (WGS) entry which is preliminary data.</text>
</comment>
<dbReference type="SUPFAM" id="SSF53474">
    <property type="entry name" value="alpha/beta-Hydrolases"/>
    <property type="match status" value="1"/>
</dbReference>
<sequence length="222" mass="23577">MSFCKECITISTHEGTPEGKLETIGGIECYVATPTVDYPKDKVVLYLSDVFGLSSVNTKLLADDFARNGFKTIAPDLVANDPVPLDALATGFDIHAWLNNGHSQAEIRPVIDKVIAALKASGVTTFAATGYCLGGRYVFDLGIDNVIKVGATSHPSSISSPVDFETYVAKSTVPLLINSCTFDELFPLEAQAKADEVLRVSSPDTSASISRGVPMGLLFVGI</sequence>
<proteinExistence type="predicted"/>
<dbReference type="Pfam" id="PF01738">
    <property type="entry name" value="DLH"/>
    <property type="match status" value="1"/>
</dbReference>
<organism evidence="2 3">
    <name type="scientific">Favolaschia claudopus</name>
    <dbReference type="NCBI Taxonomy" id="2862362"/>
    <lineage>
        <taxon>Eukaryota</taxon>
        <taxon>Fungi</taxon>
        <taxon>Dikarya</taxon>
        <taxon>Basidiomycota</taxon>
        <taxon>Agaricomycotina</taxon>
        <taxon>Agaricomycetes</taxon>
        <taxon>Agaricomycetidae</taxon>
        <taxon>Agaricales</taxon>
        <taxon>Marasmiineae</taxon>
        <taxon>Mycenaceae</taxon>
        <taxon>Favolaschia</taxon>
    </lineage>
</organism>